<evidence type="ECO:0000259" key="8">
    <source>
        <dbReference type="Pfam" id="PF01233"/>
    </source>
</evidence>
<keyword evidence="11" id="KW-1185">Reference proteome</keyword>
<dbReference type="InterPro" id="IPR016181">
    <property type="entry name" value="Acyl_CoA_acyltransferase"/>
</dbReference>
<dbReference type="EMBL" id="VSWD01000001">
    <property type="protein sequence ID" value="KAK3108102.1"/>
    <property type="molecule type" value="Genomic_DNA"/>
</dbReference>
<evidence type="ECO:0000259" key="9">
    <source>
        <dbReference type="Pfam" id="PF02799"/>
    </source>
</evidence>
<name>A0AA89CBD9_PINIB</name>
<evidence type="ECO:0000313" key="11">
    <source>
        <dbReference type="Proteomes" id="UP001186944"/>
    </source>
</evidence>
<evidence type="ECO:0000256" key="6">
    <source>
        <dbReference type="RuleBase" id="RU004178"/>
    </source>
</evidence>
<evidence type="ECO:0000256" key="4">
    <source>
        <dbReference type="ARBA" id="ARBA00023315"/>
    </source>
</evidence>
<dbReference type="InterPro" id="IPR022677">
    <property type="entry name" value="NMT_C"/>
</dbReference>
<dbReference type="Pfam" id="PF02799">
    <property type="entry name" value="NMT_C"/>
    <property type="match status" value="1"/>
</dbReference>
<dbReference type="Gene3D" id="3.40.630.170">
    <property type="match status" value="1"/>
</dbReference>
<evidence type="ECO:0000256" key="3">
    <source>
        <dbReference type="ARBA" id="ARBA00022679"/>
    </source>
</evidence>
<gene>
    <name evidence="10" type="ORF">FSP39_001202</name>
</gene>
<dbReference type="PROSITE" id="PS00975">
    <property type="entry name" value="NMT_1"/>
    <property type="match status" value="1"/>
</dbReference>
<evidence type="ECO:0000313" key="10">
    <source>
        <dbReference type="EMBL" id="KAK3108102.1"/>
    </source>
</evidence>
<evidence type="ECO:0000256" key="7">
    <source>
        <dbReference type="SAM" id="MobiDB-lite"/>
    </source>
</evidence>
<dbReference type="GO" id="GO:0005737">
    <property type="term" value="C:cytoplasm"/>
    <property type="evidence" value="ECO:0007669"/>
    <property type="project" value="TreeGrafter"/>
</dbReference>
<feature type="region of interest" description="Disordered" evidence="7">
    <location>
        <begin position="1"/>
        <end position="130"/>
    </location>
</feature>
<dbReference type="Pfam" id="PF01233">
    <property type="entry name" value="NMT"/>
    <property type="match status" value="1"/>
</dbReference>
<dbReference type="InterPro" id="IPR022676">
    <property type="entry name" value="NMT_N"/>
</dbReference>
<feature type="domain" description="Glycylpeptide N-tetradecanoyltransferase C-terminal" evidence="9">
    <location>
        <begin position="359"/>
        <end position="538"/>
    </location>
</feature>
<comment type="catalytic activity">
    <reaction evidence="5">
        <text>N-terminal glycyl-[protein] + tetradecanoyl-CoA = N-tetradecanoylglycyl-[protein] + CoA + H(+)</text>
        <dbReference type="Rhea" id="RHEA:15521"/>
        <dbReference type="Rhea" id="RHEA-COMP:12666"/>
        <dbReference type="Rhea" id="RHEA-COMP:12667"/>
        <dbReference type="ChEBI" id="CHEBI:15378"/>
        <dbReference type="ChEBI" id="CHEBI:57287"/>
        <dbReference type="ChEBI" id="CHEBI:57385"/>
        <dbReference type="ChEBI" id="CHEBI:64723"/>
        <dbReference type="ChEBI" id="CHEBI:133050"/>
        <dbReference type="EC" id="2.3.1.97"/>
    </reaction>
</comment>
<reference evidence="10" key="1">
    <citation type="submission" date="2019-08" db="EMBL/GenBank/DDBJ databases">
        <title>The improved chromosome-level genome for the pearl oyster Pinctada fucata martensii using PacBio sequencing and Hi-C.</title>
        <authorList>
            <person name="Zheng Z."/>
        </authorList>
    </citation>
    <scope>NUCLEOTIDE SEQUENCE</scope>
    <source>
        <strain evidence="10">ZZ-2019</strain>
        <tissue evidence="10">Adductor muscle</tissue>
    </source>
</reference>
<dbReference type="PANTHER" id="PTHR11377">
    <property type="entry name" value="N-MYRISTOYL TRANSFERASE"/>
    <property type="match status" value="1"/>
</dbReference>
<feature type="compositionally biased region" description="Basic and acidic residues" evidence="7">
    <location>
        <begin position="1"/>
        <end position="11"/>
    </location>
</feature>
<accession>A0AA89CBD9</accession>
<keyword evidence="4 5" id="KW-0012">Acyltransferase</keyword>
<dbReference type="AlphaFoldDB" id="A0AA89CBD9"/>
<sequence>MADADSLHDMSSDLDADPSAVDADVEEDEVSEQGLEAASRKKHKKLLKKRRHKDIERSSGDSDSQAVNEDDSESRLPLVESALDQNQSGMEADSEGQGSGSKGSGDRKNPSEDVDESAAASGPLTSNAPEVKTLTGIQNINKALELLTMNSGAPKSLEDAQKKRYQFWETQPVPKINEKIQDVNEEIEPDKPQDEIRQDPYSLPSGFVWDTLDLGNPLILKELYTLLNENYVEDDDNMFRFDYSPEFLQWALQPPGWLKEWHCGVRVAKSAKLVGFISAVPANIKVYNRTRHMVEINFLCVHKKLRAKRVAPVLIREITRRVHQKGLFQAVYTAGVVLPKPVACCRYWHRSLNPRKLIEVKFSHLSRNMTMQRTLKLYKLPETPKTPGFRRFSPADVPDVYILLKMYLERFDLSPVFTEDEFRHWFIPRQGIVDSFVVETNGELTDFVSFYTLPSTVMHHPQHKLLKAAYSFYNVSTKTPWVELMQDALIIAKSMGFDVFNALDLMENKEFLEKLKFGIGDGNLQYYLYNWKCPQMTPQQASFNFISPSTCKDHFVCLYVCHTFTYMVLINNFKCAQMPLSTTGNIYCFFTCKTKTICRCGLCPSIHPSVLK</sequence>
<dbReference type="InterPro" id="IPR022678">
    <property type="entry name" value="NMT_CS"/>
</dbReference>
<comment type="caution">
    <text evidence="10">The sequence shown here is derived from an EMBL/GenBank/DDBJ whole genome shotgun (WGS) entry which is preliminary data.</text>
</comment>
<proteinExistence type="inferred from homology"/>
<feature type="domain" description="Glycylpeptide N-tetradecanoyltransferase N-terminal" evidence="8">
    <location>
        <begin position="187"/>
        <end position="345"/>
    </location>
</feature>
<dbReference type="Proteomes" id="UP001186944">
    <property type="component" value="Unassembled WGS sequence"/>
</dbReference>
<keyword evidence="3 5" id="KW-0808">Transferase</keyword>
<protein>
    <recommendedName>
        <fullName evidence="2 5">Glycylpeptide N-tetradecanoyltransferase</fullName>
        <ecNumber evidence="2 5">2.3.1.97</ecNumber>
    </recommendedName>
</protein>
<evidence type="ECO:0000256" key="1">
    <source>
        <dbReference type="ARBA" id="ARBA00009469"/>
    </source>
</evidence>
<dbReference type="EC" id="2.3.1.97" evidence="2 5"/>
<dbReference type="PROSITE" id="PS00976">
    <property type="entry name" value="NMT_2"/>
    <property type="match status" value="1"/>
</dbReference>
<dbReference type="FunFam" id="3.40.630.170:FF:000001">
    <property type="entry name" value="Glycylpeptide N-tetradecanoyltransferase"/>
    <property type="match status" value="1"/>
</dbReference>
<comment type="similarity">
    <text evidence="1 6">Belongs to the NMT family.</text>
</comment>
<feature type="compositionally biased region" description="Basic residues" evidence="7">
    <location>
        <begin position="40"/>
        <end position="52"/>
    </location>
</feature>
<dbReference type="GO" id="GO:0004379">
    <property type="term" value="F:glycylpeptide N-tetradecanoyltransferase activity"/>
    <property type="evidence" value="ECO:0007669"/>
    <property type="project" value="UniProtKB-EC"/>
</dbReference>
<dbReference type="InterPro" id="IPR000903">
    <property type="entry name" value="NMT"/>
</dbReference>
<organism evidence="10 11">
    <name type="scientific">Pinctada imbricata</name>
    <name type="common">Atlantic pearl-oyster</name>
    <name type="synonym">Pinctada martensii</name>
    <dbReference type="NCBI Taxonomy" id="66713"/>
    <lineage>
        <taxon>Eukaryota</taxon>
        <taxon>Metazoa</taxon>
        <taxon>Spiralia</taxon>
        <taxon>Lophotrochozoa</taxon>
        <taxon>Mollusca</taxon>
        <taxon>Bivalvia</taxon>
        <taxon>Autobranchia</taxon>
        <taxon>Pteriomorphia</taxon>
        <taxon>Pterioida</taxon>
        <taxon>Pterioidea</taxon>
        <taxon>Pteriidae</taxon>
        <taxon>Pinctada</taxon>
    </lineage>
</organism>
<dbReference type="SUPFAM" id="SSF55729">
    <property type="entry name" value="Acyl-CoA N-acyltransferases (Nat)"/>
    <property type="match status" value="2"/>
</dbReference>
<dbReference type="PANTHER" id="PTHR11377:SF5">
    <property type="entry name" value="GLYCYLPEPTIDE N-TETRADECANOYLTRANSFERASE"/>
    <property type="match status" value="1"/>
</dbReference>
<evidence type="ECO:0000256" key="2">
    <source>
        <dbReference type="ARBA" id="ARBA00012923"/>
    </source>
</evidence>
<comment type="function">
    <text evidence="5">Adds a myristoyl group to the N-terminal glycine residue of certain cellular proteins.</text>
</comment>
<evidence type="ECO:0000256" key="5">
    <source>
        <dbReference type="RuleBase" id="RU000586"/>
    </source>
</evidence>